<accession>A0A9P1FEE2</accession>
<dbReference type="SUPFAM" id="SSF52540">
    <property type="entry name" value="P-loop containing nucleoside triphosphate hydrolases"/>
    <property type="match status" value="1"/>
</dbReference>
<keyword evidence="11" id="KW-1185">Reference proteome</keyword>
<evidence type="ECO:0000259" key="8">
    <source>
        <dbReference type="PROSITE" id="PS50023"/>
    </source>
</evidence>
<evidence type="ECO:0000256" key="2">
    <source>
        <dbReference type="ARBA" id="ARBA00022737"/>
    </source>
</evidence>
<dbReference type="GO" id="GO:0016301">
    <property type="term" value="F:kinase activity"/>
    <property type="evidence" value="ECO:0007669"/>
    <property type="project" value="InterPro"/>
</dbReference>
<dbReference type="AlphaFoldDB" id="A0A9P1FEE2"/>
<dbReference type="Pfam" id="PF00188">
    <property type="entry name" value="CAP"/>
    <property type="match status" value="1"/>
</dbReference>
<dbReference type="GO" id="GO:0005634">
    <property type="term" value="C:nucleus"/>
    <property type="evidence" value="ECO:0007669"/>
    <property type="project" value="TreeGrafter"/>
</dbReference>
<dbReference type="InterPro" id="IPR001781">
    <property type="entry name" value="Znf_LIM"/>
</dbReference>
<dbReference type="EMBL" id="CAMXCT030000044">
    <property type="protein sequence ID" value="CAL4760248.1"/>
    <property type="molecule type" value="Genomic_DNA"/>
</dbReference>
<reference evidence="10 11" key="2">
    <citation type="submission" date="2024-05" db="EMBL/GenBank/DDBJ databases">
        <authorList>
            <person name="Chen Y."/>
            <person name="Shah S."/>
            <person name="Dougan E. K."/>
            <person name="Thang M."/>
            <person name="Chan C."/>
        </authorList>
    </citation>
    <scope>NUCLEOTIDE SEQUENCE [LARGE SCALE GENOMIC DNA]</scope>
</reference>
<dbReference type="InterPro" id="IPR010488">
    <property type="entry name" value="Zeta_toxin_domain"/>
</dbReference>
<keyword evidence="5" id="KW-0067">ATP-binding</keyword>
<dbReference type="GO" id="GO:0003712">
    <property type="term" value="F:transcription coregulator activity"/>
    <property type="evidence" value="ECO:0007669"/>
    <property type="project" value="TreeGrafter"/>
</dbReference>
<dbReference type="SUPFAM" id="SSF57716">
    <property type="entry name" value="Glucocorticoid receptor-like (DNA-binding domain)"/>
    <property type="match status" value="1"/>
</dbReference>
<evidence type="ECO:0000313" key="11">
    <source>
        <dbReference type="Proteomes" id="UP001152797"/>
    </source>
</evidence>
<evidence type="ECO:0000256" key="3">
    <source>
        <dbReference type="ARBA" id="ARBA00022741"/>
    </source>
</evidence>
<protein>
    <recommendedName>
        <fullName evidence="8">LIM zinc-binding domain-containing protein</fullName>
    </recommendedName>
</protein>
<dbReference type="OrthoDB" id="308255at2759"/>
<dbReference type="GO" id="GO:0046872">
    <property type="term" value="F:metal ion binding"/>
    <property type="evidence" value="ECO:0007669"/>
    <property type="project" value="UniProtKB-KW"/>
</dbReference>
<feature type="domain" description="LIM zinc-binding" evidence="8">
    <location>
        <begin position="691"/>
        <end position="753"/>
    </location>
</feature>
<gene>
    <name evidence="9" type="ORF">C1SCF055_LOCUS1470</name>
</gene>
<dbReference type="Gene3D" id="3.40.33.10">
    <property type="entry name" value="CAP"/>
    <property type="match status" value="1"/>
</dbReference>
<dbReference type="PANTHER" id="PTHR24205:SF16">
    <property type="entry name" value="GH01042P-RELATED"/>
    <property type="match status" value="1"/>
</dbReference>
<comment type="caution">
    <text evidence="9">The sequence shown here is derived from an EMBL/GenBank/DDBJ whole genome shotgun (WGS) entry which is preliminary data.</text>
</comment>
<name>A0A9P1FEE2_9DINO</name>
<dbReference type="SMART" id="SM00132">
    <property type="entry name" value="LIM"/>
    <property type="match status" value="2"/>
</dbReference>
<dbReference type="EMBL" id="CAMXCT020000044">
    <property type="protein sequence ID" value="CAL1126311.1"/>
    <property type="molecule type" value="Genomic_DNA"/>
</dbReference>
<dbReference type="CDD" id="cd08368">
    <property type="entry name" value="LIM"/>
    <property type="match status" value="2"/>
</dbReference>
<organism evidence="9">
    <name type="scientific">Cladocopium goreaui</name>
    <dbReference type="NCBI Taxonomy" id="2562237"/>
    <lineage>
        <taxon>Eukaryota</taxon>
        <taxon>Sar</taxon>
        <taxon>Alveolata</taxon>
        <taxon>Dinophyceae</taxon>
        <taxon>Suessiales</taxon>
        <taxon>Symbiodiniaceae</taxon>
        <taxon>Cladocopium</taxon>
    </lineage>
</organism>
<dbReference type="Proteomes" id="UP001152797">
    <property type="component" value="Unassembled WGS sequence"/>
</dbReference>
<keyword evidence="3" id="KW-0547">Nucleotide-binding</keyword>
<dbReference type="InterPro" id="IPR035940">
    <property type="entry name" value="CAP_sf"/>
</dbReference>
<reference evidence="9" key="1">
    <citation type="submission" date="2022-10" db="EMBL/GenBank/DDBJ databases">
        <authorList>
            <person name="Chen Y."/>
            <person name="Dougan E. K."/>
            <person name="Chan C."/>
            <person name="Rhodes N."/>
            <person name="Thang M."/>
        </authorList>
    </citation>
    <scope>NUCLEOTIDE SEQUENCE</scope>
</reference>
<evidence type="ECO:0000313" key="10">
    <source>
        <dbReference type="EMBL" id="CAL4760248.1"/>
    </source>
</evidence>
<dbReference type="CDD" id="cd05379">
    <property type="entry name" value="CAP_bacterial"/>
    <property type="match status" value="1"/>
</dbReference>
<evidence type="ECO:0000256" key="5">
    <source>
        <dbReference type="ARBA" id="ARBA00022840"/>
    </source>
</evidence>
<proteinExistence type="predicted"/>
<dbReference type="InterPro" id="IPR014044">
    <property type="entry name" value="CAP_dom"/>
</dbReference>
<sequence length="864" mass="94047">MYVIVFHGDQQNFGGNETPRNATRHSPQAFNSERIVVPSSGEPQIFHVVRGKIPSDLKTQLSAPLSEMDKNSIFNEVGLLSATSLPKQEKPKVLWLFGPPAAGKSTLASERTSELFGSNDFVCVDGDEIRDRHPAFRAVTQHGLESRVLHKDAWEILKETGCVEGLKKQILQKAIENRQNITMPDCALKPKRVMEMLKALQNADYEMHAICLWAPASEAERRGRVRSIQTGKAYSPKFHRPSREGTIEVAHYWEEMRQLNHHFQSIEYYDTTAQAGRKVVDLASFERLGAETELRRAETFGDPRESIKKPSGKASWDFTLTNGNDNIPSRRQADSQELVELVLCTGGRRTAQHEKECSMAAMVPVGYRLHFARHQPLLSPEFHIKVARPRAVFQRNKLTAHEEFGGKVPEVFSKKRTAVVPRLHLKIHGVIAVLERKDGRGKLLRPGVDGAAETRLTGKSGCELSCGEYEGNHPTIVEELTWARTRPQEVIEALEERLKNYRGKDYYPPERGGACVVTKEGVAVVQEAIDYVKSLEKLEGVGSESQQGLALAAADHIWDIGQTGTASHSSSDGTSAGERASRYGHFGSFGECLWYGSDKADARCVVLDLIVDDGVPSRGHRKGVLDPRYDTVGVAYGPHCTFGQMAAMEFARGWEPDADAVRARVESGPFKMSAEAMAAAKSKVETAWSLGQCPICRETIKGGKVVDVAEVGGKLHAGCFKCMACATSLVGGAFKVQARQPYCKTCFYEKFGETCKACSKVITGSMVSCALGKLHLECLICSACKKSIGKASFSTTDGAIKCQECSKAEPARKGGASGASKPLAGAGAAITGAAKAKPKAVAKVSMAKAKASAMGLAMDYAALG</sequence>
<dbReference type="Gene3D" id="3.40.50.300">
    <property type="entry name" value="P-loop containing nucleotide triphosphate hydrolases"/>
    <property type="match status" value="1"/>
</dbReference>
<dbReference type="PROSITE" id="PS50023">
    <property type="entry name" value="LIM_DOMAIN_2"/>
    <property type="match status" value="1"/>
</dbReference>
<dbReference type="GO" id="GO:0005524">
    <property type="term" value="F:ATP binding"/>
    <property type="evidence" value="ECO:0007669"/>
    <property type="project" value="UniProtKB-KW"/>
</dbReference>
<keyword evidence="2" id="KW-0677">Repeat</keyword>
<dbReference type="InterPro" id="IPR027417">
    <property type="entry name" value="P-loop_NTPase"/>
</dbReference>
<keyword evidence="4 7" id="KW-0862">Zinc</keyword>
<evidence type="ECO:0000256" key="7">
    <source>
        <dbReference type="PROSITE-ProRule" id="PRU00125"/>
    </source>
</evidence>
<evidence type="ECO:0000256" key="4">
    <source>
        <dbReference type="ARBA" id="ARBA00022833"/>
    </source>
</evidence>
<dbReference type="EMBL" id="CAMXCT010000044">
    <property type="protein sequence ID" value="CAI3972936.1"/>
    <property type="molecule type" value="Genomic_DNA"/>
</dbReference>
<keyword evidence="6 7" id="KW-0440">LIM domain</keyword>
<dbReference type="Pfam" id="PF06414">
    <property type="entry name" value="Zeta_toxin"/>
    <property type="match status" value="1"/>
</dbReference>
<dbReference type="Gene3D" id="2.10.110.10">
    <property type="entry name" value="Cysteine Rich Protein"/>
    <property type="match status" value="2"/>
</dbReference>
<evidence type="ECO:0000313" key="9">
    <source>
        <dbReference type="EMBL" id="CAI3972936.1"/>
    </source>
</evidence>
<evidence type="ECO:0000256" key="6">
    <source>
        <dbReference type="ARBA" id="ARBA00023038"/>
    </source>
</evidence>
<dbReference type="PANTHER" id="PTHR24205">
    <property type="entry name" value="FOUR AND A HALF LIM DOMAINS PROTEIN"/>
    <property type="match status" value="1"/>
</dbReference>
<keyword evidence="1 7" id="KW-0479">Metal-binding</keyword>
<evidence type="ECO:0000256" key="1">
    <source>
        <dbReference type="ARBA" id="ARBA00022723"/>
    </source>
</evidence>
<dbReference type="Pfam" id="PF00412">
    <property type="entry name" value="LIM"/>
    <property type="match status" value="2"/>
</dbReference>